<evidence type="ECO:0000313" key="2">
    <source>
        <dbReference type="Proteomes" id="UP001176521"/>
    </source>
</evidence>
<proteinExistence type="predicted"/>
<dbReference type="AlphaFoldDB" id="A0AAN6JMW0"/>
<dbReference type="EMBL" id="JAPDMQ010000743">
    <property type="protein sequence ID" value="KAK0520833.1"/>
    <property type="molecule type" value="Genomic_DNA"/>
</dbReference>
<comment type="caution">
    <text evidence="1">The sequence shown here is derived from an EMBL/GenBank/DDBJ whole genome shotgun (WGS) entry which is preliminary data.</text>
</comment>
<protein>
    <submittedName>
        <fullName evidence="1">Uncharacterized protein</fullName>
    </submittedName>
</protein>
<organism evidence="1 2">
    <name type="scientific">Tilletia horrida</name>
    <dbReference type="NCBI Taxonomy" id="155126"/>
    <lineage>
        <taxon>Eukaryota</taxon>
        <taxon>Fungi</taxon>
        <taxon>Dikarya</taxon>
        <taxon>Basidiomycota</taxon>
        <taxon>Ustilaginomycotina</taxon>
        <taxon>Exobasidiomycetes</taxon>
        <taxon>Tilletiales</taxon>
        <taxon>Tilletiaceae</taxon>
        <taxon>Tilletia</taxon>
    </lineage>
</organism>
<dbReference type="Proteomes" id="UP001176521">
    <property type="component" value="Unassembled WGS sequence"/>
</dbReference>
<keyword evidence="2" id="KW-1185">Reference proteome</keyword>
<sequence length="368" mass="41092">MSFTVFETNVSRVNRNLLGLRINSSAYPPRVPLLSNEEGVRSERAELCQLIESSPPSSEPGSVASKVDEVDAFAREVRERAAAKLEAHGSRKDRENSLASNDRGYKRHVLDVDFLRKHVWEACLRPLCTEADLVYITRDELPAWLRVLPVAAQAHRGLFDVADAVIGMRLSDAETEAVRKLEIDVQHDLEDDGSASDQGTLFDSNFLPLMVCMTKANLQRGDDKKHPASGLLLDQACLRAYAAGIALRKLQAGAQSRIAEGAAELPAAPPLLIGIFNDNFLDIYGLEVVREDEKKDNREMPYVSHRYHASQSPHRTLIAFLHGQRCGRITMITMGKQAEVDTILRVWQVRHAAAKMLRDYVDAIVRFL</sequence>
<name>A0AAN6JMW0_9BASI</name>
<evidence type="ECO:0000313" key="1">
    <source>
        <dbReference type="EMBL" id="KAK0520833.1"/>
    </source>
</evidence>
<gene>
    <name evidence="1" type="ORF">OC842_006977</name>
</gene>
<reference evidence="1" key="1">
    <citation type="journal article" date="2023" name="PhytoFront">
        <title>Draft Genome Resources of Seven Strains of Tilletia horrida, Causal Agent of Kernel Smut of Rice.</title>
        <authorList>
            <person name="Khanal S."/>
            <person name="Antony Babu S."/>
            <person name="Zhou X.G."/>
        </authorList>
    </citation>
    <scope>NUCLEOTIDE SEQUENCE</scope>
    <source>
        <strain evidence="1">TX3</strain>
    </source>
</reference>
<accession>A0AAN6JMW0</accession>